<dbReference type="InterPro" id="IPR027417">
    <property type="entry name" value="P-loop_NTPase"/>
</dbReference>
<evidence type="ECO:0000313" key="2">
    <source>
        <dbReference type="EMBL" id="SBT47598.1"/>
    </source>
</evidence>
<gene>
    <name evidence="1" type="ORF">POVWA1_007120</name>
    <name evidence="2" type="ORF">POVWA2_054320</name>
</gene>
<evidence type="ECO:0000313" key="3">
    <source>
        <dbReference type="Proteomes" id="UP000078550"/>
    </source>
</evidence>
<dbReference type="AlphaFoldDB" id="A0A1A8YJC2"/>
<sequence>MSKNDKNDLLVKDVIRRDIEKNKGIIKNVIDFRDRIPLVEYKKEGNDMLICSKYHFIDDIYIKVKWENHKIKLNFMDDNTPNLYKSKEDTEKVELMKEMECDIVKDEMQNEMLNTVLHNETVSAEVDMEMIKTEEDIELGKTEMDIEMVRTDVDIEVENEEMDGDIGNRELDIWVPSRRGEKNHIIILSGTSGGGKSTLSCLLGLFLNIRRILSTDMVREILRKYHIENDRYLKFSTYESWKLSNSDEEQNETYTQLSEHRDCKAKENRRDSNGISADIRGDKVLNSKWGSRWIETGEGVDSMLSKRCVENYSKQCELLFNYIDDIIKDHIVNNKSIIIEGVHINSNMINKLITKYPNKIIFFLVYINDRETSIRRFSSRSTDSNEEENKYIKNINYISDIQKCLLETTRNLFPPINYIENIDIFNSLERALNIIYSFA</sequence>
<accession>A0A1A8YJC2</accession>
<name>A0A1A8YJC2_PLAOA</name>
<keyword evidence="4" id="KW-1185">Reference proteome</keyword>
<protein>
    <submittedName>
        <fullName evidence="1">Uncharacterized protein</fullName>
    </submittedName>
</protein>
<dbReference type="PANTHER" id="PTHR33477:SF3">
    <property type="entry name" value="P-LOOP NTPASE DOMAIN-CONTAINING PROTEIN LPA1 HOMOLOG 1"/>
    <property type="match status" value="1"/>
</dbReference>
<evidence type="ECO:0000313" key="4">
    <source>
        <dbReference type="Proteomes" id="UP000078555"/>
    </source>
</evidence>
<evidence type="ECO:0000313" key="1">
    <source>
        <dbReference type="EMBL" id="SBT31439.1"/>
    </source>
</evidence>
<reference evidence="1" key="2">
    <citation type="submission" date="2016-05" db="EMBL/GenBank/DDBJ databases">
        <authorList>
            <person name="Lavstsen T."/>
            <person name="Jespersen J.S."/>
        </authorList>
    </citation>
    <scope>NUCLEOTIDE SEQUENCE [LARGE SCALE GENOMIC DNA]</scope>
</reference>
<dbReference type="Gene3D" id="3.40.50.300">
    <property type="entry name" value="P-loop containing nucleotide triphosphate hydrolases"/>
    <property type="match status" value="2"/>
</dbReference>
<dbReference type="EMBL" id="FLRD01000019">
    <property type="protein sequence ID" value="SBT31439.1"/>
    <property type="molecule type" value="Genomic_DNA"/>
</dbReference>
<dbReference type="Proteomes" id="UP000078555">
    <property type="component" value="Unassembled WGS sequence"/>
</dbReference>
<proteinExistence type="predicted"/>
<dbReference type="SUPFAM" id="SSF52540">
    <property type="entry name" value="P-loop containing nucleoside triphosphate hydrolases"/>
    <property type="match status" value="1"/>
</dbReference>
<dbReference type="EMBL" id="FLRE01000188">
    <property type="protein sequence ID" value="SBT47598.1"/>
    <property type="molecule type" value="Genomic_DNA"/>
</dbReference>
<dbReference type="PANTHER" id="PTHR33477">
    <property type="entry name" value="P-LOOP NTPASE DOMAIN-CONTAINING PROTEIN LPA1 HOMOLOG 1"/>
    <property type="match status" value="1"/>
</dbReference>
<reference evidence="3 4" key="1">
    <citation type="submission" date="2016-05" db="EMBL/GenBank/DDBJ databases">
        <authorList>
            <person name="Naeem Raeece"/>
        </authorList>
    </citation>
    <scope>NUCLEOTIDE SEQUENCE [LARGE SCALE GENOMIC DNA]</scope>
</reference>
<dbReference type="Proteomes" id="UP000078550">
    <property type="component" value="Unassembled WGS sequence"/>
</dbReference>
<organism evidence="1 4">
    <name type="scientific">Plasmodium ovale wallikeri</name>
    <dbReference type="NCBI Taxonomy" id="864142"/>
    <lineage>
        <taxon>Eukaryota</taxon>
        <taxon>Sar</taxon>
        <taxon>Alveolata</taxon>
        <taxon>Apicomplexa</taxon>
        <taxon>Aconoidasida</taxon>
        <taxon>Haemosporida</taxon>
        <taxon>Plasmodiidae</taxon>
        <taxon>Plasmodium</taxon>
        <taxon>Plasmodium (Plasmodium)</taxon>
    </lineage>
</organism>